<sequence>MRHHRASVAFAADGALLVSRRSLTVRRTSVEPLVVAYPYAGGPALGYAYGMAAGNPSGGVVATPESGTDTGWTAGLGLRRLVIAPPGVVGAVTGQPPRRGRAVSSG</sequence>
<keyword evidence="2" id="KW-1185">Reference proteome</keyword>
<name>A0A9W6KW82_9ACTN</name>
<evidence type="ECO:0000313" key="2">
    <source>
        <dbReference type="Proteomes" id="UP001143480"/>
    </source>
</evidence>
<organism evidence="1 2">
    <name type="scientific">Dactylosporangium matsuzakiense</name>
    <dbReference type="NCBI Taxonomy" id="53360"/>
    <lineage>
        <taxon>Bacteria</taxon>
        <taxon>Bacillati</taxon>
        <taxon>Actinomycetota</taxon>
        <taxon>Actinomycetes</taxon>
        <taxon>Micromonosporales</taxon>
        <taxon>Micromonosporaceae</taxon>
        <taxon>Dactylosporangium</taxon>
    </lineage>
</organism>
<dbReference type="EMBL" id="BSFP01000100">
    <property type="protein sequence ID" value="GLL07535.1"/>
    <property type="molecule type" value="Genomic_DNA"/>
</dbReference>
<proteinExistence type="predicted"/>
<gene>
    <name evidence="1" type="ORF">GCM10017581_092890</name>
</gene>
<evidence type="ECO:0000313" key="1">
    <source>
        <dbReference type="EMBL" id="GLL07535.1"/>
    </source>
</evidence>
<reference evidence="1" key="2">
    <citation type="submission" date="2023-01" db="EMBL/GenBank/DDBJ databases">
        <authorList>
            <person name="Sun Q."/>
            <person name="Evtushenko L."/>
        </authorList>
    </citation>
    <scope>NUCLEOTIDE SEQUENCE</scope>
    <source>
        <strain evidence="1">VKM Ac-1321</strain>
    </source>
</reference>
<comment type="caution">
    <text evidence="1">The sequence shown here is derived from an EMBL/GenBank/DDBJ whole genome shotgun (WGS) entry which is preliminary data.</text>
</comment>
<reference evidence="1" key="1">
    <citation type="journal article" date="2014" name="Int. J. Syst. Evol. Microbiol.">
        <title>Complete genome sequence of Corynebacterium casei LMG S-19264T (=DSM 44701T), isolated from a smear-ripened cheese.</title>
        <authorList>
            <consortium name="US DOE Joint Genome Institute (JGI-PGF)"/>
            <person name="Walter F."/>
            <person name="Albersmeier A."/>
            <person name="Kalinowski J."/>
            <person name="Ruckert C."/>
        </authorList>
    </citation>
    <scope>NUCLEOTIDE SEQUENCE</scope>
    <source>
        <strain evidence="1">VKM Ac-1321</strain>
    </source>
</reference>
<accession>A0A9W6KW82</accession>
<dbReference type="AlphaFoldDB" id="A0A9W6KW82"/>
<protein>
    <submittedName>
        <fullName evidence="1">Uncharacterized protein</fullName>
    </submittedName>
</protein>
<dbReference type="Proteomes" id="UP001143480">
    <property type="component" value="Unassembled WGS sequence"/>
</dbReference>